<organism evidence="10 11">
    <name type="scientific">Lingula anatina</name>
    <name type="common">Brachiopod</name>
    <name type="synonym">Lingula unguis</name>
    <dbReference type="NCBI Taxonomy" id="7574"/>
    <lineage>
        <taxon>Eukaryota</taxon>
        <taxon>Metazoa</taxon>
        <taxon>Spiralia</taxon>
        <taxon>Lophotrochozoa</taxon>
        <taxon>Brachiopoda</taxon>
        <taxon>Linguliformea</taxon>
        <taxon>Lingulata</taxon>
        <taxon>Lingulida</taxon>
        <taxon>Linguloidea</taxon>
        <taxon>Lingulidae</taxon>
        <taxon>Lingula</taxon>
    </lineage>
</organism>
<dbReference type="FunFam" id="3.30.160.60:FF:000340">
    <property type="entry name" value="zinc finger protein 473 isoform X1"/>
    <property type="match status" value="1"/>
</dbReference>
<dbReference type="OMA" id="NLNRHRM"/>
<dbReference type="SUPFAM" id="SSF57667">
    <property type="entry name" value="beta-beta-alpha zinc fingers"/>
    <property type="match status" value="3"/>
</dbReference>
<feature type="region of interest" description="Disordered" evidence="8">
    <location>
        <begin position="1"/>
        <end position="50"/>
    </location>
</feature>
<name>A0A1S3JUI5_LINAN</name>
<evidence type="ECO:0000259" key="9">
    <source>
        <dbReference type="PROSITE" id="PS50157"/>
    </source>
</evidence>
<dbReference type="RefSeq" id="XP_013413982.1">
    <property type="nucleotide sequence ID" value="XM_013558528.1"/>
</dbReference>
<keyword evidence="6" id="KW-0539">Nucleus</keyword>
<dbReference type="Gene3D" id="3.30.160.60">
    <property type="entry name" value="Classic Zinc Finger"/>
    <property type="match status" value="4"/>
</dbReference>
<dbReference type="InterPro" id="IPR050331">
    <property type="entry name" value="Zinc_finger"/>
</dbReference>
<feature type="compositionally biased region" description="Acidic residues" evidence="8">
    <location>
        <begin position="517"/>
        <end position="528"/>
    </location>
</feature>
<evidence type="ECO:0000256" key="8">
    <source>
        <dbReference type="SAM" id="MobiDB-lite"/>
    </source>
</evidence>
<keyword evidence="4 7" id="KW-0863">Zinc-finger</keyword>
<dbReference type="KEGG" id="lak:106176233"/>
<evidence type="ECO:0000256" key="1">
    <source>
        <dbReference type="ARBA" id="ARBA00004123"/>
    </source>
</evidence>
<keyword evidence="10" id="KW-1185">Reference proteome</keyword>
<dbReference type="GeneID" id="106176233"/>
<feature type="compositionally biased region" description="Polar residues" evidence="8">
    <location>
        <begin position="22"/>
        <end position="38"/>
    </location>
</feature>
<evidence type="ECO:0000256" key="7">
    <source>
        <dbReference type="PROSITE-ProRule" id="PRU00042"/>
    </source>
</evidence>
<comment type="subcellular location">
    <subcellularLocation>
        <location evidence="1">Nucleus</location>
    </subcellularLocation>
</comment>
<evidence type="ECO:0000256" key="6">
    <source>
        <dbReference type="ARBA" id="ARBA00023242"/>
    </source>
</evidence>
<keyword evidence="2" id="KW-0479">Metal-binding</keyword>
<dbReference type="InParanoid" id="A0A1S3JUI5"/>
<feature type="compositionally biased region" description="Low complexity" evidence="8">
    <location>
        <begin position="1"/>
        <end position="10"/>
    </location>
</feature>
<evidence type="ECO:0000313" key="10">
    <source>
        <dbReference type="Proteomes" id="UP000085678"/>
    </source>
</evidence>
<evidence type="ECO:0000256" key="2">
    <source>
        <dbReference type="ARBA" id="ARBA00022723"/>
    </source>
</evidence>
<dbReference type="AlphaFoldDB" id="A0A1S3JUI5"/>
<evidence type="ECO:0000256" key="3">
    <source>
        <dbReference type="ARBA" id="ARBA00022737"/>
    </source>
</evidence>
<keyword evidence="3" id="KW-0677">Repeat</keyword>
<feature type="domain" description="C2H2-type" evidence="9">
    <location>
        <begin position="383"/>
        <end position="410"/>
    </location>
</feature>
<proteinExistence type="predicted"/>
<dbReference type="PROSITE" id="PS50157">
    <property type="entry name" value="ZINC_FINGER_C2H2_2"/>
    <property type="match status" value="5"/>
</dbReference>
<dbReference type="GO" id="GO:0005634">
    <property type="term" value="C:nucleus"/>
    <property type="evidence" value="ECO:0007669"/>
    <property type="project" value="UniProtKB-SubCell"/>
</dbReference>
<evidence type="ECO:0000313" key="11">
    <source>
        <dbReference type="RefSeq" id="XP_013413982.1"/>
    </source>
</evidence>
<gene>
    <name evidence="11" type="primary">LOC106176233</name>
</gene>
<dbReference type="GO" id="GO:0010468">
    <property type="term" value="P:regulation of gene expression"/>
    <property type="evidence" value="ECO:0007669"/>
    <property type="project" value="TreeGrafter"/>
</dbReference>
<dbReference type="OrthoDB" id="6077919at2759"/>
<accession>A0A1S3JUI5</accession>
<feature type="domain" description="C2H2-type" evidence="9">
    <location>
        <begin position="439"/>
        <end position="467"/>
    </location>
</feature>
<dbReference type="PANTHER" id="PTHR16515">
    <property type="entry name" value="PR DOMAIN ZINC FINGER PROTEIN"/>
    <property type="match status" value="1"/>
</dbReference>
<keyword evidence="5" id="KW-0862">Zinc</keyword>
<feature type="region of interest" description="Disordered" evidence="8">
    <location>
        <begin position="502"/>
        <end position="538"/>
    </location>
</feature>
<sequence length="538" mass="59786">MEKQPLQQKKSPLKKDDHNRQNESNSTGVAIPGDQTSTHIEEKNSPAEESGLNVLHTSAENITPTSNSSIVTVLSDLGTTDLNFEVPTEVLQTAQLLTEFSSQPAAASSDLQDHIQFTNSAYQHEPNQTVESLLQSHSKQVVIVNPGRSSVETTTGIATESNSLNDANRQTVFIINNDGTMSTARRWGTYLCESNGESSTENDALPQPNVVVVTNPGAEQHNADGTPTTATTTTSIQQNFSNLTKLLVPVDSVVLRNIAPKSESNEEDSIAHQVDQANHITDGNVKELVQVSDPHLLPPPPGPILFQVMKDDGTVQSVNINPVDQLQEQTESSATAADPGGQIVYEPKKPFKCELCSASFTLLGNLNRHRMIHSINAKEECRFKCNECGRFFLQRCDLIRHTDIHNKTEPYKCEICGKGYIRRSDLVVHTRFHKREKHCQCTYCGKTYYQSGDLNRHIRSVHLQYKMLTCGHCKKKFTKEATLMRHMQANHRDIILQSVDQLSTQTDRSEHENSVSEPDDCPITEDTDAQSKMEQSSQ</sequence>
<reference evidence="11" key="1">
    <citation type="submission" date="2025-08" db="UniProtKB">
        <authorList>
            <consortium name="RefSeq"/>
        </authorList>
    </citation>
    <scope>IDENTIFICATION</scope>
    <source>
        <tissue evidence="11">Gonads</tissue>
    </source>
</reference>
<dbReference type="SMART" id="SM00355">
    <property type="entry name" value="ZnF_C2H2"/>
    <property type="match status" value="5"/>
</dbReference>
<protein>
    <submittedName>
        <fullName evidence="11">Early growth response protein 1</fullName>
    </submittedName>
</protein>
<evidence type="ECO:0000256" key="4">
    <source>
        <dbReference type="ARBA" id="ARBA00022771"/>
    </source>
</evidence>
<feature type="domain" description="C2H2-type" evidence="9">
    <location>
        <begin position="351"/>
        <end position="374"/>
    </location>
</feature>
<feature type="domain" description="C2H2-type" evidence="9">
    <location>
        <begin position="411"/>
        <end position="438"/>
    </location>
</feature>
<dbReference type="Pfam" id="PF00096">
    <property type="entry name" value="zf-C2H2"/>
    <property type="match status" value="4"/>
</dbReference>
<feature type="domain" description="C2H2-type" evidence="9">
    <location>
        <begin position="468"/>
        <end position="491"/>
    </location>
</feature>
<evidence type="ECO:0000256" key="5">
    <source>
        <dbReference type="ARBA" id="ARBA00022833"/>
    </source>
</evidence>
<dbReference type="PANTHER" id="PTHR16515:SF49">
    <property type="entry name" value="GASTRULA ZINC FINGER PROTEIN XLCGF49.1-LIKE-RELATED"/>
    <property type="match status" value="1"/>
</dbReference>
<dbReference type="GO" id="GO:0008270">
    <property type="term" value="F:zinc ion binding"/>
    <property type="evidence" value="ECO:0007669"/>
    <property type="project" value="UniProtKB-KW"/>
</dbReference>
<dbReference type="PROSITE" id="PS00028">
    <property type="entry name" value="ZINC_FINGER_C2H2_1"/>
    <property type="match status" value="5"/>
</dbReference>
<dbReference type="Proteomes" id="UP000085678">
    <property type="component" value="Unplaced"/>
</dbReference>
<dbReference type="InterPro" id="IPR036236">
    <property type="entry name" value="Znf_C2H2_sf"/>
</dbReference>
<dbReference type="FunFam" id="3.30.160.60:FF:000086">
    <property type="entry name" value="transcription factor E4F1 isoform X1"/>
    <property type="match status" value="1"/>
</dbReference>
<dbReference type="InterPro" id="IPR013087">
    <property type="entry name" value="Znf_C2H2_type"/>
</dbReference>